<gene>
    <name evidence="9" type="ORF">H3309_07230</name>
</gene>
<keyword evidence="3" id="KW-1003">Cell membrane</keyword>
<dbReference type="GO" id="GO:0022857">
    <property type="term" value="F:transmembrane transporter activity"/>
    <property type="evidence" value="ECO:0007669"/>
    <property type="project" value="InterPro"/>
</dbReference>
<name>A0A7G5ILJ5_9SPHN</name>
<feature type="transmembrane region" description="Helical" evidence="7">
    <location>
        <begin position="133"/>
        <end position="155"/>
    </location>
</feature>
<feature type="transmembrane region" description="Helical" evidence="7">
    <location>
        <begin position="162"/>
        <end position="184"/>
    </location>
</feature>
<dbReference type="SUPFAM" id="SSF103473">
    <property type="entry name" value="MFS general substrate transporter"/>
    <property type="match status" value="1"/>
</dbReference>
<dbReference type="KEGG" id="sand:H3309_07230"/>
<feature type="transmembrane region" description="Helical" evidence="7">
    <location>
        <begin position="436"/>
        <end position="458"/>
    </location>
</feature>
<evidence type="ECO:0000256" key="3">
    <source>
        <dbReference type="ARBA" id="ARBA00022475"/>
    </source>
</evidence>
<protein>
    <submittedName>
        <fullName evidence="9">MFS transporter</fullName>
    </submittedName>
</protein>
<evidence type="ECO:0000313" key="10">
    <source>
        <dbReference type="Proteomes" id="UP000515292"/>
    </source>
</evidence>
<dbReference type="PANTHER" id="PTHR23501:SF197">
    <property type="entry name" value="COMD"/>
    <property type="match status" value="1"/>
</dbReference>
<dbReference type="CDD" id="cd17502">
    <property type="entry name" value="MFS_Azr1_MDR_like"/>
    <property type="match status" value="1"/>
</dbReference>
<dbReference type="PANTHER" id="PTHR23501">
    <property type="entry name" value="MAJOR FACILITATOR SUPERFAMILY"/>
    <property type="match status" value="1"/>
</dbReference>
<dbReference type="Pfam" id="PF07690">
    <property type="entry name" value="MFS_1"/>
    <property type="match status" value="1"/>
</dbReference>
<evidence type="ECO:0000256" key="7">
    <source>
        <dbReference type="SAM" id="Phobius"/>
    </source>
</evidence>
<evidence type="ECO:0000313" key="9">
    <source>
        <dbReference type="EMBL" id="QMW24237.1"/>
    </source>
</evidence>
<dbReference type="InterPro" id="IPR036259">
    <property type="entry name" value="MFS_trans_sf"/>
</dbReference>
<comment type="subcellular location">
    <subcellularLocation>
        <location evidence="1">Cell membrane</location>
        <topology evidence="1">Multi-pass membrane protein</topology>
    </subcellularLocation>
</comment>
<reference evidence="9 10" key="1">
    <citation type="submission" date="2020-07" db="EMBL/GenBank/DDBJ databases">
        <title>Complete genome sequence for Sandaracinobacter sp. M6.</title>
        <authorList>
            <person name="Tang Y."/>
            <person name="Liu Q."/>
            <person name="Guo Z."/>
            <person name="Lei P."/>
            <person name="Huang B."/>
        </authorList>
    </citation>
    <scope>NUCLEOTIDE SEQUENCE [LARGE SCALE GENOMIC DNA]</scope>
    <source>
        <strain evidence="9 10">M6</strain>
    </source>
</reference>
<keyword evidence="10" id="KW-1185">Reference proteome</keyword>
<evidence type="ECO:0000256" key="6">
    <source>
        <dbReference type="ARBA" id="ARBA00023136"/>
    </source>
</evidence>
<keyword evidence="5 7" id="KW-1133">Transmembrane helix</keyword>
<dbReference type="Gene3D" id="1.20.1250.20">
    <property type="entry name" value="MFS general substrate transporter like domains"/>
    <property type="match status" value="1"/>
</dbReference>
<feature type="transmembrane region" description="Helical" evidence="7">
    <location>
        <begin position="368"/>
        <end position="385"/>
    </location>
</feature>
<dbReference type="PRINTS" id="PR01035">
    <property type="entry name" value="TCRTETA"/>
</dbReference>
<dbReference type="AlphaFoldDB" id="A0A7G5ILJ5"/>
<sequence>MPRRRWRHCWRRVPLHALPELTPGQRRLSLFAVMVVLFLSALDQTIVATAMPRIIADLQGLERYAWVGTAYLLTGTVTVPIYGKLGDLYGRRPIIVLGVLIFLAGSMLCGLAGEFGPLPVIGDGMNQLILFRAIQGIGAGALATGAFATVADLFPPAERGKYAGLFGALFGLASVAGPLLGGWLTDNATVVLFGHVVAGWRWVFYVNLPLGVVALFVLMTKLPNRPGNDPGRIDWAGAGMLLATFVPLLLALSIGGHVRPWGSPEVVGLFLAALLGLGLLLWVEQRADNPVVPLALFGDPVFTRANLALFLMAMAFMGIAMFFPLYAQLVWGLSATAAGSALLPLMGGLLFSSIVCGRLASRTRQYKPLLVGGGVVLLIGIFFLAQIGPETGKWDSIWRMVLVGLGLGPGQGLYNLAVQNSVLRERIGVATASGQFFRQIGSTIGVAVFGALLVNGLARELPLRAPLLGGVPDLGQAQALAMHPERLDAATRVGVIGAFDVAVTHLFWVALGLAAVAFVVTLTIPARTLRGRDD</sequence>
<dbReference type="PROSITE" id="PS50850">
    <property type="entry name" value="MFS"/>
    <property type="match status" value="1"/>
</dbReference>
<dbReference type="InterPro" id="IPR020846">
    <property type="entry name" value="MFS_dom"/>
</dbReference>
<feature type="transmembrane region" description="Helical" evidence="7">
    <location>
        <begin position="94"/>
        <end position="113"/>
    </location>
</feature>
<evidence type="ECO:0000256" key="1">
    <source>
        <dbReference type="ARBA" id="ARBA00004651"/>
    </source>
</evidence>
<dbReference type="EMBL" id="CP059851">
    <property type="protein sequence ID" value="QMW24237.1"/>
    <property type="molecule type" value="Genomic_DNA"/>
</dbReference>
<evidence type="ECO:0000256" key="2">
    <source>
        <dbReference type="ARBA" id="ARBA00022448"/>
    </source>
</evidence>
<keyword evidence="4 7" id="KW-0812">Transmembrane</keyword>
<dbReference type="Proteomes" id="UP000515292">
    <property type="component" value="Chromosome"/>
</dbReference>
<keyword evidence="6 7" id="KW-0472">Membrane</keyword>
<keyword evidence="2" id="KW-0813">Transport</keyword>
<feature type="transmembrane region" description="Helical" evidence="7">
    <location>
        <begin position="305"/>
        <end position="327"/>
    </location>
</feature>
<feature type="transmembrane region" description="Helical" evidence="7">
    <location>
        <begin position="64"/>
        <end position="82"/>
    </location>
</feature>
<dbReference type="GO" id="GO:0005886">
    <property type="term" value="C:plasma membrane"/>
    <property type="evidence" value="ECO:0007669"/>
    <property type="project" value="UniProtKB-SubCell"/>
</dbReference>
<feature type="transmembrane region" description="Helical" evidence="7">
    <location>
        <begin position="397"/>
        <end position="416"/>
    </location>
</feature>
<evidence type="ECO:0000256" key="4">
    <source>
        <dbReference type="ARBA" id="ARBA00022692"/>
    </source>
</evidence>
<dbReference type="InterPro" id="IPR001958">
    <property type="entry name" value="Tet-R_TetA/multi-R_MdtG-like"/>
</dbReference>
<accession>A0A7G5ILJ5</accession>
<feature type="domain" description="Major facilitator superfamily (MFS) profile" evidence="8">
    <location>
        <begin position="29"/>
        <end position="529"/>
    </location>
</feature>
<feature type="transmembrane region" description="Helical" evidence="7">
    <location>
        <begin position="235"/>
        <end position="254"/>
    </location>
</feature>
<feature type="transmembrane region" description="Helical" evidence="7">
    <location>
        <begin position="333"/>
        <end position="356"/>
    </location>
</feature>
<feature type="transmembrane region" description="Helical" evidence="7">
    <location>
        <begin position="506"/>
        <end position="526"/>
    </location>
</feature>
<proteinExistence type="predicted"/>
<dbReference type="FunFam" id="1.20.1720.10:FF:000004">
    <property type="entry name" value="EmrB/QacA family drug resistance transporter"/>
    <property type="match status" value="1"/>
</dbReference>
<dbReference type="Gene3D" id="1.20.1720.10">
    <property type="entry name" value="Multidrug resistance protein D"/>
    <property type="match status" value="1"/>
</dbReference>
<dbReference type="InterPro" id="IPR011701">
    <property type="entry name" value="MFS"/>
</dbReference>
<evidence type="ECO:0000256" key="5">
    <source>
        <dbReference type="ARBA" id="ARBA00022989"/>
    </source>
</evidence>
<evidence type="ECO:0000259" key="8">
    <source>
        <dbReference type="PROSITE" id="PS50850"/>
    </source>
</evidence>
<organism evidence="9 10">
    <name type="scientific">Sandaracinobacteroides saxicola</name>
    <dbReference type="NCBI Taxonomy" id="2759707"/>
    <lineage>
        <taxon>Bacteria</taxon>
        <taxon>Pseudomonadati</taxon>
        <taxon>Pseudomonadota</taxon>
        <taxon>Alphaproteobacteria</taxon>
        <taxon>Sphingomonadales</taxon>
        <taxon>Sphingosinicellaceae</taxon>
        <taxon>Sandaracinobacteroides</taxon>
    </lineage>
</organism>
<feature type="transmembrane region" description="Helical" evidence="7">
    <location>
        <begin position="204"/>
        <end position="223"/>
    </location>
</feature>
<feature type="transmembrane region" description="Helical" evidence="7">
    <location>
        <begin position="266"/>
        <end position="284"/>
    </location>
</feature>